<dbReference type="InterPro" id="IPR051814">
    <property type="entry name" value="NAD(P)H-dep_FMN_reductase"/>
</dbReference>
<dbReference type="GO" id="GO:0016491">
    <property type="term" value="F:oxidoreductase activity"/>
    <property type="evidence" value="ECO:0007669"/>
    <property type="project" value="UniProtKB-KW"/>
</dbReference>
<dbReference type="SUPFAM" id="SSF52218">
    <property type="entry name" value="Flavoproteins"/>
    <property type="match status" value="1"/>
</dbReference>
<dbReference type="Proteomes" id="UP000664781">
    <property type="component" value="Unassembled WGS sequence"/>
</dbReference>
<dbReference type="RefSeq" id="WP_143587714.1">
    <property type="nucleotide sequence ID" value="NZ_JAFMOF010000001.1"/>
</dbReference>
<dbReference type="Gene3D" id="3.40.50.360">
    <property type="match status" value="1"/>
</dbReference>
<evidence type="ECO:0000313" key="5">
    <source>
        <dbReference type="EMBL" id="MBO0652522.1"/>
    </source>
</evidence>
<dbReference type="AlphaFoldDB" id="A0A939FM79"/>
<dbReference type="InterPro" id="IPR029039">
    <property type="entry name" value="Flavoprotein-like_sf"/>
</dbReference>
<dbReference type="Pfam" id="PF03358">
    <property type="entry name" value="FMN_red"/>
    <property type="match status" value="1"/>
</dbReference>
<gene>
    <name evidence="5" type="ORF">J1792_06900</name>
</gene>
<accession>A0A939FM79</accession>
<feature type="domain" description="NADPH-dependent FMN reductase-like" evidence="4">
    <location>
        <begin position="1"/>
        <end position="145"/>
    </location>
</feature>
<dbReference type="PANTHER" id="PTHR43408:SF2">
    <property type="entry name" value="FMN REDUCTASE (NADPH)"/>
    <property type="match status" value="1"/>
</dbReference>
<comment type="caution">
    <text evidence="5">The sequence shown here is derived from an EMBL/GenBank/DDBJ whole genome shotgun (WGS) entry which is preliminary data.</text>
</comment>
<reference evidence="5" key="1">
    <citation type="submission" date="2021-03" db="EMBL/GenBank/DDBJ databases">
        <title>Streptomyces strains.</title>
        <authorList>
            <person name="Lund M.B."/>
            <person name="Toerring T."/>
        </authorList>
    </citation>
    <scope>NUCLEOTIDE SEQUENCE</scope>
    <source>
        <strain evidence="5">JCM 4242</strain>
    </source>
</reference>
<protein>
    <submittedName>
        <fullName evidence="5">NAD(P)H-dependent oxidoreductase</fullName>
    </submittedName>
</protein>
<keyword evidence="2" id="KW-0288">FMN</keyword>
<dbReference type="PANTHER" id="PTHR43408">
    <property type="entry name" value="FMN REDUCTASE (NADPH)"/>
    <property type="match status" value="1"/>
</dbReference>
<dbReference type="EMBL" id="JAFMOF010000001">
    <property type="protein sequence ID" value="MBO0652522.1"/>
    <property type="molecule type" value="Genomic_DNA"/>
</dbReference>
<name>A0A939FM79_9ACTN</name>
<evidence type="ECO:0000256" key="2">
    <source>
        <dbReference type="ARBA" id="ARBA00022643"/>
    </source>
</evidence>
<dbReference type="InterPro" id="IPR005025">
    <property type="entry name" value="FMN_Rdtase-like_dom"/>
</dbReference>
<proteinExistence type="predicted"/>
<evidence type="ECO:0000313" key="6">
    <source>
        <dbReference type="Proteomes" id="UP000664781"/>
    </source>
</evidence>
<sequence>MRALCVVGSPSPHSHTRALVLHIAALLERRGFTVTLADLAERELPHSRPEHYWSGEPHPVPAAREFVAAARDCDAVVLGTPVYHAGYSGLLKNALDLLPYDAFDGKAVGLAANAGGPRGSAGACEQLRQVVKALGGWPVPAQVSTVAADFAPGADERPALDASGPLHDRCAGMADQLAAFTRAMRKGTAGTEGTEGAVA</sequence>
<evidence type="ECO:0000256" key="3">
    <source>
        <dbReference type="ARBA" id="ARBA00023002"/>
    </source>
</evidence>
<keyword evidence="3" id="KW-0560">Oxidoreductase</keyword>
<evidence type="ECO:0000259" key="4">
    <source>
        <dbReference type="Pfam" id="PF03358"/>
    </source>
</evidence>
<evidence type="ECO:0000256" key="1">
    <source>
        <dbReference type="ARBA" id="ARBA00022630"/>
    </source>
</evidence>
<keyword evidence="1" id="KW-0285">Flavoprotein</keyword>
<organism evidence="5 6">
    <name type="scientific">Streptomyces triculaminicus</name>
    <dbReference type="NCBI Taxonomy" id="2816232"/>
    <lineage>
        <taxon>Bacteria</taxon>
        <taxon>Bacillati</taxon>
        <taxon>Actinomycetota</taxon>
        <taxon>Actinomycetes</taxon>
        <taxon>Kitasatosporales</taxon>
        <taxon>Streptomycetaceae</taxon>
        <taxon>Streptomyces</taxon>
    </lineage>
</organism>
<keyword evidence="6" id="KW-1185">Reference proteome</keyword>